<dbReference type="SUPFAM" id="SSF48264">
    <property type="entry name" value="Cytochrome P450"/>
    <property type="match status" value="1"/>
</dbReference>
<keyword evidence="7" id="KW-1185">Reference proteome</keyword>
<dbReference type="InterPro" id="IPR036396">
    <property type="entry name" value="Cyt_P450_sf"/>
</dbReference>
<keyword evidence="5" id="KW-0812">Transmembrane</keyword>
<dbReference type="InterPro" id="IPR001128">
    <property type="entry name" value="Cyt_P450"/>
</dbReference>
<dbReference type="EMBL" id="WTPW01001063">
    <property type="protein sequence ID" value="KAF0459333.1"/>
    <property type="molecule type" value="Genomic_DNA"/>
</dbReference>
<dbReference type="Gene3D" id="1.10.630.10">
    <property type="entry name" value="Cytochrome P450"/>
    <property type="match status" value="1"/>
</dbReference>
<evidence type="ECO:0000256" key="3">
    <source>
        <dbReference type="PIRSR" id="PIRSR602401-1"/>
    </source>
</evidence>
<evidence type="ECO:0000313" key="7">
    <source>
        <dbReference type="Proteomes" id="UP000439903"/>
    </source>
</evidence>
<keyword evidence="5" id="KW-0472">Membrane</keyword>
<keyword evidence="2 3" id="KW-0408">Iron</keyword>
<gene>
    <name evidence="6" type="ORF">F8M41_000796</name>
</gene>
<dbReference type="Proteomes" id="UP000439903">
    <property type="component" value="Unassembled WGS sequence"/>
</dbReference>
<evidence type="ECO:0000256" key="4">
    <source>
        <dbReference type="RuleBase" id="RU000461"/>
    </source>
</evidence>
<accession>A0A8H4A9K3</accession>
<sequence length="558" mass="64730">MSFRIIQSFNTADYLLIIFLTFLLYLFRFYYDYFTRPNPLPGPLPLPFGLENLFFDGDFKRLTTDLYQKYGDICEFRCSGYRRIVITKTDYFENLLSPSKNLALFAKFEHTPAMDLIGNFGRGMFLNINYETWKINKYFLLQSISTPGFNEEAIKRANELFEELDGHWNSLKKSQSCNDNWIEMDFLQWITRFMVDNISIVVTGEKGCSMAAYYNTFNSDKSESSLFDDSKSYNSDKFTQAVMIYIRGLMFLNIVHPFLRRYVPYFKKKTNVLLENGGYIIKTLNNMIERRKFEFANTPQKLKSKHDLLSILITANNDAKSNMTESLTDDDIRALLFDVFLAGSDTSSNTLCYIIYYICRNPHVKQKMFDEIDSVFPDNSSNTLCITAEHLAKLKYCEAIIKETSRMMPVVPVSKRVASAKCEVAGYTWPAKTVFHLNYACIHMNEKYWANSTIFDPDRFYLQNDLGEFNDDLNNSDNNNKKSIHDKDKYSLVIFGGGIRLCPGRKLAMTSMLSFMALMFKKYDVKLVDIGAPLKVHTGFLTNCLELRIKIKPRKPSL</sequence>
<dbReference type="AlphaFoldDB" id="A0A8H4A9K3"/>
<keyword evidence="3 4" id="KW-0349">Heme</keyword>
<dbReference type="GO" id="GO:0004497">
    <property type="term" value="F:monooxygenase activity"/>
    <property type="evidence" value="ECO:0007669"/>
    <property type="project" value="UniProtKB-KW"/>
</dbReference>
<dbReference type="PANTHER" id="PTHR24301:SF2">
    <property type="entry name" value="THROMBOXANE-A SYNTHASE"/>
    <property type="match status" value="1"/>
</dbReference>
<evidence type="ECO:0000256" key="5">
    <source>
        <dbReference type="SAM" id="Phobius"/>
    </source>
</evidence>
<dbReference type="Pfam" id="PF00067">
    <property type="entry name" value="p450"/>
    <property type="match status" value="1"/>
</dbReference>
<dbReference type="PRINTS" id="PR00463">
    <property type="entry name" value="EP450I"/>
</dbReference>
<organism evidence="6 7">
    <name type="scientific">Gigaspora margarita</name>
    <dbReference type="NCBI Taxonomy" id="4874"/>
    <lineage>
        <taxon>Eukaryota</taxon>
        <taxon>Fungi</taxon>
        <taxon>Fungi incertae sedis</taxon>
        <taxon>Mucoromycota</taxon>
        <taxon>Glomeromycotina</taxon>
        <taxon>Glomeromycetes</taxon>
        <taxon>Diversisporales</taxon>
        <taxon>Gigasporaceae</taxon>
        <taxon>Gigaspora</taxon>
    </lineage>
</organism>
<protein>
    <submittedName>
        <fullName evidence="6">Cytochrome p450</fullName>
    </submittedName>
</protein>
<dbReference type="GO" id="GO:0020037">
    <property type="term" value="F:heme binding"/>
    <property type="evidence" value="ECO:0007669"/>
    <property type="project" value="InterPro"/>
</dbReference>
<evidence type="ECO:0000256" key="1">
    <source>
        <dbReference type="ARBA" id="ARBA00022723"/>
    </source>
</evidence>
<keyword evidence="1 3" id="KW-0479">Metal-binding</keyword>
<name>A0A8H4A9K3_GIGMA</name>
<keyword evidence="4" id="KW-0560">Oxidoreductase</keyword>
<dbReference type="PANTHER" id="PTHR24301">
    <property type="entry name" value="THROMBOXANE-A SYNTHASE"/>
    <property type="match status" value="1"/>
</dbReference>
<reference evidence="6 7" key="1">
    <citation type="journal article" date="2019" name="Environ. Microbiol.">
        <title>At the nexus of three kingdoms: the genome of the mycorrhizal fungus Gigaspora margarita provides insights into plant, endobacterial and fungal interactions.</title>
        <authorList>
            <person name="Venice F."/>
            <person name="Ghignone S."/>
            <person name="Salvioli di Fossalunga A."/>
            <person name="Amselem J."/>
            <person name="Novero M."/>
            <person name="Xianan X."/>
            <person name="Sedzielewska Toro K."/>
            <person name="Morin E."/>
            <person name="Lipzen A."/>
            <person name="Grigoriev I.V."/>
            <person name="Henrissat B."/>
            <person name="Martin F.M."/>
            <person name="Bonfante P."/>
        </authorList>
    </citation>
    <scope>NUCLEOTIDE SEQUENCE [LARGE SCALE GENOMIC DNA]</scope>
    <source>
        <strain evidence="6 7">BEG34</strain>
    </source>
</reference>
<comment type="cofactor">
    <cofactor evidence="3">
        <name>heme</name>
        <dbReference type="ChEBI" id="CHEBI:30413"/>
    </cofactor>
</comment>
<comment type="caution">
    <text evidence="6">The sequence shown here is derived from an EMBL/GenBank/DDBJ whole genome shotgun (WGS) entry which is preliminary data.</text>
</comment>
<dbReference type="InterPro" id="IPR002401">
    <property type="entry name" value="Cyt_P450_E_grp-I"/>
</dbReference>
<comment type="similarity">
    <text evidence="4">Belongs to the cytochrome P450 family.</text>
</comment>
<proteinExistence type="inferred from homology"/>
<dbReference type="PRINTS" id="PR00385">
    <property type="entry name" value="P450"/>
</dbReference>
<evidence type="ECO:0000313" key="6">
    <source>
        <dbReference type="EMBL" id="KAF0459333.1"/>
    </source>
</evidence>
<dbReference type="PROSITE" id="PS00086">
    <property type="entry name" value="CYTOCHROME_P450"/>
    <property type="match status" value="1"/>
</dbReference>
<dbReference type="GO" id="GO:0005506">
    <property type="term" value="F:iron ion binding"/>
    <property type="evidence" value="ECO:0007669"/>
    <property type="project" value="InterPro"/>
</dbReference>
<feature type="binding site" description="axial binding residue" evidence="3">
    <location>
        <position position="502"/>
    </location>
    <ligand>
        <name>heme</name>
        <dbReference type="ChEBI" id="CHEBI:30413"/>
    </ligand>
    <ligandPart>
        <name>Fe</name>
        <dbReference type="ChEBI" id="CHEBI:18248"/>
    </ligandPart>
</feature>
<dbReference type="CDD" id="cd00302">
    <property type="entry name" value="cytochrome_P450"/>
    <property type="match status" value="1"/>
</dbReference>
<keyword evidence="5" id="KW-1133">Transmembrane helix</keyword>
<keyword evidence="4" id="KW-0503">Monooxygenase</keyword>
<dbReference type="InterPro" id="IPR017972">
    <property type="entry name" value="Cyt_P450_CS"/>
</dbReference>
<feature type="transmembrane region" description="Helical" evidence="5">
    <location>
        <begin position="12"/>
        <end position="31"/>
    </location>
</feature>
<evidence type="ECO:0000256" key="2">
    <source>
        <dbReference type="ARBA" id="ARBA00023004"/>
    </source>
</evidence>
<dbReference type="OrthoDB" id="2376882at2759"/>
<dbReference type="GO" id="GO:0016705">
    <property type="term" value="F:oxidoreductase activity, acting on paired donors, with incorporation or reduction of molecular oxygen"/>
    <property type="evidence" value="ECO:0007669"/>
    <property type="project" value="InterPro"/>
</dbReference>